<evidence type="ECO:0000313" key="3">
    <source>
        <dbReference type="Proteomes" id="UP000092683"/>
    </source>
</evidence>
<comment type="caution">
    <text evidence="2">The sequence shown here is derived from an EMBL/GenBank/DDBJ whole genome shotgun (WGS) entry which is preliminary data.</text>
</comment>
<evidence type="ECO:0000256" key="1">
    <source>
        <dbReference type="SAM" id="MobiDB-lite"/>
    </source>
</evidence>
<dbReference type="EMBL" id="MBEE01000005">
    <property type="protein sequence ID" value="OCB64177.1"/>
    <property type="molecule type" value="Genomic_DNA"/>
</dbReference>
<sequence>MSQTINSARRRSRSIACASTSGGSASQPSDAMITTAPRRALPCGGDSSVATLRPMDVPPYRSVTLALARASATSADRCASTAVSRVSDVENAKTSGRVPGWRDTALIRCRYTAA</sequence>
<accession>A0A1B9DF93</accession>
<reference evidence="2 3" key="1">
    <citation type="submission" date="2016-06" db="EMBL/GenBank/DDBJ databases">
        <authorList>
            <person name="Kjaerup R.B."/>
            <person name="Dalgaard T.S."/>
            <person name="Juul-Madsen H.R."/>
        </authorList>
    </citation>
    <scope>NUCLEOTIDE SEQUENCE [LARGE SCALE GENOMIC DNA]</scope>
    <source>
        <strain evidence="2 3">E3012</strain>
    </source>
</reference>
<evidence type="ECO:0000313" key="2">
    <source>
        <dbReference type="EMBL" id="OCB64177.1"/>
    </source>
</evidence>
<proteinExistence type="predicted"/>
<name>A0A1B9DF93_MYCMA</name>
<feature type="compositionally biased region" description="Polar residues" evidence="1">
    <location>
        <begin position="20"/>
        <end position="29"/>
    </location>
</feature>
<organism evidence="2 3">
    <name type="scientific">Mycobacterium malmoense</name>
    <dbReference type="NCBI Taxonomy" id="1780"/>
    <lineage>
        <taxon>Bacteria</taxon>
        <taxon>Bacillati</taxon>
        <taxon>Actinomycetota</taxon>
        <taxon>Actinomycetes</taxon>
        <taxon>Mycobacteriales</taxon>
        <taxon>Mycobacteriaceae</taxon>
        <taxon>Mycobacterium</taxon>
    </lineage>
</organism>
<dbReference type="Proteomes" id="UP000092683">
    <property type="component" value="Unassembled WGS sequence"/>
</dbReference>
<dbReference type="AlphaFoldDB" id="A0A1B9DF93"/>
<protein>
    <submittedName>
        <fullName evidence="2">Uncharacterized protein</fullName>
    </submittedName>
</protein>
<gene>
    <name evidence="2" type="ORF">A5677_09505</name>
</gene>
<feature type="region of interest" description="Disordered" evidence="1">
    <location>
        <begin position="1"/>
        <end position="31"/>
    </location>
</feature>